<dbReference type="GO" id="GO:0019243">
    <property type="term" value="P:methylglyoxal catabolic process to D-lactate via S-lactoyl-glutathione"/>
    <property type="evidence" value="ECO:0007669"/>
    <property type="project" value="TreeGrafter"/>
</dbReference>
<keyword evidence="2" id="KW-0472">Membrane</keyword>
<dbReference type="GO" id="GO:0019172">
    <property type="term" value="F:glyoxalase III activity"/>
    <property type="evidence" value="ECO:0007669"/>
    <property type="project" value="TreeGrafter"/>
</dbReference>
<proteinExistence type="predicted"/>
<dbReference type="InterPro" id="IPR050325">
    <property type="entry name" value="Prot/Nucl_acid_deglycase"/>
</dbReference>
<name>A0A5E8HCJ1_9LEPT</name>
<feature type="transmembrane region" description="Helical" evidence="2">
    <location>
        <begin position="32"/>
        <end position="51"/>
    </location>
</feature>
<feature type="compositionally biased region" description="Polar residues" evidence="1">
    <location>
        <begin position="1"/>
        <end position="12"/>
    </location>
</feature>
<dbReference type="Proteomes" id="UP000013996">
    <property type="component" value="Unassembled WGS sequence"/>
</dbReference>
<dbReference type="GO" id="GO:0005737">
    <property type="term" value="C:cytoplasm"/>
    <property type="evidence" value="ECO:0007669"/>
    <property type="project" value="TreeGrafter"/>
</dbReference>
<dbReference type="Pfam" id="PF01965">
    <property type="entry name" value="DJ-1_PfpI"/>
    <property type="match status" value="1"/>
</dbReference>
<reference evidence="4 5" key="1">
    <citation type="submission" date="2013-04" db="EMBL/GenBank/DDBJ databases">
        <authorList>
            <person name="Harkins D.M."/>
            <person name="Durkin A.S."/>
            <person name="Brinkac L.M."/>
            <person name="Haft D.H."/>
            <person name="Selengut J.D."/>
            <person name="Sanka R."/>
            <person name="DePew J."/>
            <person name="Purushe J."/>
            <person name="Hartskeerl R.A."/>
            <person name="Ahmed A."/>
            <person name="van der Linden H."/>
            <person name="Goris M.G.A."/>
            <person name="Vinetz J.M."/>
            <person name="Sutton G.G."/>
            <person name="Nierman W.C."/>
            <person name="Fouts D.E."/>
        </authorList>
    </citation>
    <scope>NUCLEOTIDE SEQUENCE [LARGE SCALE GENOMIC DNA]</scope>
    <source>
        <strain evidence="4 5">Sao Paulo</strain>
    </source>
</reference>
<dbReference type="InterPro" id="IPR002818">
    <property type="entry name" value="DJ-1/PfpI"/>
</dbReference>
<keyword evidence="2" id="KW-1133">Transmembrane helix</keyword>
<dbReference type="STRING" id="1249483.LEP1GSC202_0820"/>
<evidence type="ECO:0000256" key="2">
    <source>
        <dbReference type="SAM" id="Phobius"/>
    </source>
</evidence>
<comment type="caution">
    <text evidence="4">The sequence shown here is derived from an EMBL/GenBank/DDBJ whole genome shotgun (WGS) entry which is preliminary data.</text>
</comment>
<protein>
    <submittedName>
        <fullName evidence="4">DJ-1/PfpI family protein</fullName>
    </submittedName>
</protein>
<dbReference type="AlphaFoldDB" id="A0A5E8HCJ1"/>
<dbReference type="PANTHER" id="PTHR48094">
    <property type="entry name" value="PROTEIN/NUCLEIC ACID DEGLYCASE DJ-1-RELATED"/>
    <property type="match status" value="1"/>
</dbReference>
<dbReference type="Gene3D" id="3.40.50.880">
    <property type="match status" value="1"/>
</dbReference>
<accession>A0A5E8HCJ1</accession>
<dbReference type="RefSeq" id="WP_015676522.1">
    <property type="nucleotide sequence ID" value="NZ_AOGX02000015.1"/>
</dbReference>
<evidence type="ECO:0000313" key="5">
    <source>
        <dbReference type="Proteomes" id="UP000013996"/>
    </source>
</evidence>
<gene>
    <name evidence="4" type="ORF">LEP1GSC202_0820</name>
</gene>
<keyword evidence="2" id="KW-0812">Transmembrane</keyword>
<dbReference type="PANTHER" id="PTHR48094:SF22">
    <property type="entry name" value="DJ-1_PFPI DOMAIN-CONTAINING PROTEIN"/>
    <property type="match status" value="1"/>
</dbReference>
<organism evidence="4 5">
    <name type="scientific">Leptospira yanagawae serovar Saopaulo str. Sao Paulo = ATCC 700523</name>
    <dbReference type="NCBI Taxonomy" id="1249483"/>
    <lineage>
        <taxon>Bacteria</taxon>
        <taxon>Pseudomonadati</taxon>
        <taxon>Spirochaetota</taxon>
        <taxon>Spirochaetia</taxon>
        <taxon>Leptospirales</taxon>
        <taxon>Leptospiraceae</taxon>
        <taxon>Leptospira</taxon>
    </lineage>
</organism>
<dbReference type="InterPro" id="IPR029062">
    <property type="entry name" value="Class_I_gatase-like"/>
</dbReference>
<evidence type="ECO:0000256" key="1">
    <source>
        <dbReference type="SAM" id="MobiDB-lite"/>
    </source>
</evidence>
<dbReference type="CDD" id="cd03141">
    <property type="entry name" value="GATase1_Hsp31_like"/>
    <property type="match status" value="1"/>
</dbReference>
<dbReference type="OrthoDB" id="5380870at2"/>
<sequence length="306" mass="34854">MGKLSETNGESHSQSKKYEDRKQNEFRGWRKIRFSLLTFCFITPFAFGLIANPKAKTKILVVMSASDTILLDGEKKHPTGVFLNELYFPVKTLSEKGYEIVFATPFGKKVTIDPESTKEKYWKSEAEKEEAIRLLSSFPTYSKPISLEKAMGDHQSFVGILVPGGQGLMTDLLYDEKIPQLLKIFHQKQKPIGLVCHAPALLTTLHLEGENEKFIFKGYKVNSVTKIEEWFIETFVMKGTPKVRNISGSLKDLGMEYKSSFLPGRSYAIRDRNLITSQNPFSGTEFSELYWEAVEDYLQMNVSLTD</sequence>
<evidence type="ECO:0000259" key="3">
    <source>
        <dbReference type="Pfam" id="PF01965"/>
    </source>
</evidence>
<dbReference type="EMBL" id="AOGX02000015">
    <property type="protein sequence ID" value="EOQ88934.1"/>
    <property type="molecule type" value="Genomic_DNA"/>
</dbReference>
<feature type="domain" description="DJ-1/PfpI" evidence="3">
    <location>
        <begin position="148"/>
        <end position="289"/>
    </location>
</feature>
<feature type="region of interest" description="Disordered" evidence="1">
    <location>
        <begin position="1"/>
        <end position="20"/>
    </location>
</feature>
<dbReference type="SUPFAM" id="SSF52317">
    <property type="entry name" value="Class I glutamine amidotransferase-like"/>
    <property type="match status" value="1"/>
</dbReference>
<evidence type="ECO:0000313" key="4">
    <source>
        <dbReference type="EMBL" id="EOQ88934.1"/>
    </source>
</evidence>